<evidence type="ECO:0000313" key="1">
    <source>
        <dbReference type="EMBL" id="QNG45434.1"/>
    </source>
</evidence>
<protein>
    <submittedName>
        <fullName evidence="1">Uncharacterized protein</fullName>
    </submittedName>
</protein>
<name>A0A9X7U9X4_SPHYA</name>
<proteinExistence type="predicted"/>
<dbReference type="EMBL" id="CP060122">
    <property type="protein sequence ID" value="QNG45434.1"/>
    <property type="molecule type" value="Genomic_DNA"/>
</dbReference>
<gene>
    <name evidence="1" type="ORF">H3V42_27160</name>
</gene>
<dbReference type="AlphaFoldDB" id="A0A9X7U9X4"/>
<reference evidence="1 2" key="1">
    <citation type="submission" date="2020-07" db="EMBL/GenBank/DDBJ databases">
        <title>Whole genome sequence of Sphingobium yanoikuyae A3.</title>
        <authorList>
            <person name="Han S.-S."/>
        </authorList>
    </citation>
    <scope>NUCLEOTIDE SEQUENCE [LARGE SCALE GENOMIC DNA]</scope>
    <source>
        <strain evidence="1 2">A3</strain>
    </source>
</reference>
<organism evidence="1 2">
    <name type="scientific">Sphingobium yanoikuyae</name>
    <name type="common">Sphingomonas yanoikuyae</name>
    <dbReference type="NCBI Taxonomy" id="13690"/>
    <lineage>
        <taxon>Bacteria</taxon>
        <taxon>Pseudomonadati</taxon>
        <taxon>Pseudomonadota</taxon>
        <taxon>Alphaproteobacteria</taxon>
        <taxon>Sphingomonadales</taxon>
        <taxon>Sphingomonadaceae</taxon>
        <taxon>Sphingobium</taxon>
    </lineage>
</organism>
<accession>A0A9X7U9X4</accession>
<dbReference type="Proteomes" id="UP000515377">
    <property type="component" value="Chromosome"/>
</dbReference>
<sequence length="62" mass="6404">MTMGIITIIEGGVEQSANDQKQTVPVSSQTSLEGIIGPSAISSTLAILRTPNMLMQSGGDDI</sequence>
<dbReference type="RefSeq" id="WP_170319063.1">
    <property type="nucleotide sequence ID" value="NZ_JBCNKW010000014.1"/>
</dbReference>
<evidence type="ECO:0000313" key="2">
    <source>
        <dbReference type="Proteomes" id="UP000515377"/>
    </source>
</evidence>